<dbReference type="InterPro" id="IPR034660">
    <property type="entry name" value="DinB/YfiT-like"/>
</dbReference>
<accession>A0A6L7EY83</accession>
<name>A0A6L7EY83_9ACTN</name>
<dbReference type="Gene3D" id="1.20.120.450">
    <property type="entry name" value="dinb family like domain"/>
    <property type="match status" value="1"/>
</dbReference>
<evidence type="ECO:0000313" key="2">
    <source>
        <dbReference type="Proteomes" id="UP000473325"/>
    </source>
</evidence>
<organism evidence="1 2">
    <name type="scientific">Nocardioides flavescens</name>
    <dbReference type="NCBI Taxonomy" id="2691959"/>
    <lineage>
        <taxon>Bacteria</taxon>
        <taxon>Bacillati</taxon>
        <taxon>Actinomycetota</taxon>
        <taxon>Actinomycetes</taxon>
        <taxon>Propionibacteriales</taxon>
        <taxon>Nocardioidaceae</taxon>
        <taxon>Nocardioides</taxon>
    </lineage>
</organism>
<keyword evidence="2" id="KW-1185">Reference proteome</keyword>
<proteinExistence type="predicted"/>
<dbReference type="Proteomes" id="UP000473325">
    <property type="component" value="Unassembled WGS sequence"/>
</dbReference>
<sequence>MSELDGTRRWIGRFRETVERKTAGLDPEQLAQRSAPPSTLSPLGLVRHLAQLEHHWFVRVLQRSDEPQLFVVDGDWDAQFDGAVGTQECVDEAFATWRDACARADALLDELPAEALDVQIGPPEEPVSTIRDVLLQVLQEYARHCGHLDLLREAIDGQTGE</sequence>
<dbReference type="RefSeq" id="WP_160876708.1">
    <property type="nucleotide sequence ID" value="NZ_WUEK01000004.1"/>
</dbReference>
<dbReference type="EMBL" id="WUEK01000004">
    <property type="protein sequence ID" value="MXG89335.1"/>
    <property type="molecule type" value="Genomic_DNA"/>
</dbReference>
<dbReference type="Pfam" id="PF04978">
    <property type="entry name" value="MST"/>
    <property type="match status" value="1"/>
</dbReference>
<comment type="caution">
    <text evidence="1">The sequence shown here is derived from an EMBL/GenBank/DDBJ whole genome shotgun (WGS) entry which is preliminary data.</text>
</comment>
<gene>
    <name evidence="1" type="ORF">GRQ65_07205</name>
</gene>
<protein>
    <submittedName>
        <fullName evidence="1">DUF664 domain-containing protein</fullName>
    </submittedName>
</protein>
<dbReference type="AlphaFoldDB" id="A0A6L7EY83"/>
<reference evidence="1 2" key="1">
    <citation type="submission" date="2019-12" db="EMBL/GenBank/DDBJ databases">
        <authorList>
            <person name="Kun Z."/>
        </authorList>
    </citation>
    <scope>NUCLEOTIDE SEQUENCE [LARGE SCALE GENOMIC DNA]</scope>
    <source>
        <strain evidence="1 2">YIM 123512</strain>
    </source>
</reference>
<dbReference type="InterPro" id="IPR007061">
    <property type="entry name" value="MST-like"/>
</dbReference>
<evidence type="ECO:0000313" key="1">
    <source>
        <dbReference type="EMBL" id="MXG89335.1"/>
    </source>
</evidence>
<dbReference type="SUPFAM" id="SSF109854">
    <property type="entry name" value="DinB/YfiT-like putative metalloenzymes"/>
    <property type="match status" value="1"/>
</dbReference>